<sequence length="90" mass="10062">MSNQMPHHHLNPLKRLLLLLKNKPCIQDGTTSTTKEESGRLNILANQSPEPVSEEEGQQESSSEFEPNDEDDVLDIVTSIIRRSGLKKAP</sequence>
<protein>
    <submittedName>
        <fullName evidence="2">Uncharacterized protein</fullName>
    </submittedName>
</protein>
<dbReference type="AlphaFoldDB" id="A0A392RYP8"/>
<keyword evidence="3" id="KW-1185">Reference proteome</keyword>
<proteinExistence type="predicted"/>
<organism evidence="2 3">
    <name type="scientific">Trifolium medium</name>
    <dbReference type="NCBI Taxonomy" id="97028"/>
    <lineage>
        <taxon>Eukaryota</taxon>
        <taxon>Viridiplantae</taxon>
        <taxon>Streptophyta</taxon>
        <taxon>Embryophyta</taxon>
        <taxon>Tracheophyta</taxon>
        <taxon>Spermatophyta</taxon>
        <taxon>Magnoliopsida</taxon>
        <taxon>eudicotyledons</taxon>
        <taxon>Gunneridae</taxon>
        <taxon>Pentapetalae</taxon>
        <taxon>rosids</taxon>
        <taxon>fabids</taxon>
        <taxon>Fabales</taxon>
        <taxon>Fabaceae</taxon>
        <taxon>Papilionoideae</taxon>
        <taxon>50 kb inversion clade</taxon>
        <taxon>NPAAA clade</taxon>
        <taxon>Hologalegina</taxon>
        <taxon>IRL clade</taxon>
        <taxon>Trifolieae</taxon>
        <taxon>Trifolium</taxon>
    </lineage>
</organism>
<reference evidence="2 3" key="1">
    <citation type="journal article" date="2018" name="Front. Plant Sci.">
        <title>Red Clover (Trifolium pratense) and Zigzag Clover (T. medium) - A Picture of Genomic Similarities and Differences.</title>
        <authorList>
            <person name="Dluhosova J."/>
            <person name="Istvanek J."/>
            <person name="Nedelnik J."/>
            <person name="Repkova J."/>
        </authorList>
    </citation>
    <scope>NUCLEOTIDE SEQUENCE [LARGE SCALE GENOMIC DNA]</scope>
    <source>
        <strain evidence="3">cv. 10/8</strain>
        <tissue evidence="2">Leaf</tissue>
    </source>
</reference>
<comment type="caution">
    <text evidence="2">The sequence shown here is derived from an EMBL/GenBank/DDBJ whole genome shotgun (WGS) entry which is preliminary data.</text>
</comment>
<name>A0A392RYP8_9FABA</name>
<evidence type="ECO:0000313" key="2">
    <source>
        <dbReference type="EMBL" id="MCI41287.1"/>
    </source>
</evidence>
<feature type="non-terminal residue" evidence="2">
    <location>
        <position position="90"/>
    </location>
</feature>
<feature type="region of interest" description="Disordered" evidence="1">
    <location>
        <begin position="26"/>
        <end position="74"/>
    </location>
</feature>
<evidence type="ECO:0000313" key="3">
    <source>
        <dbReference type="Proteomes" id="UP000265520"/>
    </source>
</evidence>
<dbReference type="EMBL" id="LXQA010290337">
    <property type="protein sequence ID" value="MCI41287.1"/>
    <property type="molecule type" value="Genomic_DNA"/>
</dbReference>
<evidence type="ECO:0000256" key="1">
    <source>
        <dbReference type="SAM" id="MobiDB-lite"/>
    </source>
</evidence>
<dbReference type="Proteomes" id="UP000265520">
    <property type="component" value="Unassembled WGS sequence"/>
</dbReference>
<accession>A0A392RYP8</accession>